<protein>
    <submittedName>
        <fullName evidence="2">Hemerythrin domain-containing protein</fullName>
    </submittedName>
</protein>
<dbReference type="KEGG" id="psti:SOO65_10570"/>
<dbReference type="Pfam" id="PF01814">
    <property type="entry name" value="Hemerythrin"/>
    <property type="match status" value="1"/>
</dbReference>
<dbReference type="EMBL" id="CP139487">
    <property type="protein sequence ID" value="WPU67198.1"/>
    <property type="molecule type" value="Genomic_DNA"/>
</dbReference>
<evidence type="ECO:0000313" key="3">
    <source>
        <dbReference type="Proteomes" id="UP001324634"/>
    </source>
</evidence>
<gene>
    <name evidence="2" type="ORF">SOO65_10570</name>
</gene>
<name>A0AAX4HUY2_9BACT</name>
<reference evidence="2 3" key="1">
    <citation type="submission" date="2023-11" db="EMBL/GenBank/DDBJ databases">
        <title>Peredibacter starrii A3.12.</title>
        <authorList>
            <person name="Mitchell R.J."/>
        </authorList>
    </citation>
    <scope>NUCLEOTIDE SEQUENCE [LARGE SCALE GENOMIC DNA]</scope>
    <source>
        <strain evidence="2 3">A3.12</strain>
    </source>
</reference>
<dbReference type="RefSeq" id="WP_321400153.1">
    <property type="nucleotide sequence ID" value="NZ_CP139487.1"/>
</dbReference>
<dbReference type="PANTHER" id="PTHR35585">
    <property type="entry name" value="HHE DOMAIN PROTEIN (AFU_ORTHOLOGUE AFUA_4G00730)"/>
    <property type="match status" value="1"/>
</dbReference>
<dbReference type="Proteomes" id="UP001324634">
    <property type="component" value="Chromosome"/>
</dbReference>
<keyword evidence="3" id="KW-1185">Reference proteome</keyword>
<proteinExistence type="predicted"/>
<evidence type="ECO:0000259" key="1">
    <source>
        <dbReference type="Pfam" id="PF01814"/>
    </source>
</evidence>
<accession>A0AAX4HUY2</accession>
<sequence length="175" mass="20260">MDIYTCLQNDHNEIKDLLDELIKLDDRDSYRSVLVEQIKSGLIPHSRAEESVFYNAIRAVNSDKSDVMHSYKEHMEAETLLRTLQLKDSTDMDWKDTAIKLREALTHHIQEEEGKIFSEARGIFSEDEANMMGEAFESLKAKVSQEGFLKTSFDMVVNLMPPRFIEKMRNLQSPS</sequence>
<dbReference type="Gene3D" id="1.20.120.520">
    <property type="entry name" value="nmb1532 protein domain like"/>
    <property type="match status" value="1"/>
</dbReference>
<dbReference type="InterPro" id="IPR012312">
    <property type="entry name" value="Hemerythrin-like"/>
</dbReference>
<dbReference type="PANTHER" id="PTHR35585:SF1">
    <property type="entry name" value="HHE DOMAIN PROTEIN (AFU_ORTHOLOGUE AFUA_4G00730)"/>
    <property type="match status" value="1"/>
</dbReference>
<dbReference type="AlphaFoldDB" id="A0AAX4HUY2"/>
<feature type="domain" description="Hemerythrin-like" evidence="1">
    <location>
        <begin position="7"/>
        <end position="118"/>
    </location>
</feature>
<evidence type="ECO:0000313" key="2">
    <source>
        <dbReference type="EMBL" id="WPU67198.1"/>
    </source>
</evidence>
<organism evidence="2 3">
    <name type="scientific">Peredibacter starrii</name>
    <dbReference type="NCBI Taxonomy" id="28202"/>
    <lineage>
        <taxon>Bacteria</taxon>
        <taxon>Pseudomonadati</taxon>
        <taxon>Bdellovibrionota</taxon>
        <taxon>Bacteriovoracia</taxon>
        <taxon>Bacteriovoracales</taxon>
        <taxon>Bacteriovoracaceae</taxon>
        <taxon>Peredibacter</taxon>
    </lineage>
</organism>